<evidence type="ECO:0000256" key="5">
    <source>
        <dbReference type="ARBA" id="ARBA00022723"/>
    </source>
</evidence>
<dbReference type="SUPFAM" id="SSF57850">
    <property type="entry name" value="RING/U-box"/>
    <property type="match status" value="1"/>
</dbReference>
<evidence type="ECO:0000256" key="8">
    <source>
        <dbReference type="ARBA" id="ARBA00022833"/>
    </source>
</evidence>
<dbReference type="InterPro" id="IPR001841">
    <property type="entry name" value="Znf_RING"/>
</dbReference>
<dbReference type="GO" id="GO:0061630">
    <property type="term" value="F:ubiquitin protein ligase activity"/>
    <property type="evidence" value="ECO:0007669"/>
    <property type="project" value="UniProtKB-UniRule"/>
</dbReference>
<dbReference type="InterPro" id="IPR013083">
    <property type="entry name" value="Znf_RING/FYVE/PHD"/>
</dbReference>
<comment type="pathway">
    <text evidence="3 11">Protein modification; protein ubiquitination.</text>
</comment>
<sequence>MDLNLYLDLPRSPRPLSFHLCSDLAPSSLPLSSFFTSVEAREVPILMSGVVEHSDSHPPYSPSDAEYTPDLPAVLPFDRVDSPEYTPYFPSYERYGPSILPIPPVVEDIEGPDAPDSPFFLPLPAVQEPDETAVQDLMLYDPASPPRLADESMAFSRPSPPRLTDEPIIYFPYSSPRPADQTVAYVPPYVTGSMNPQDHEAASLSFYPSVNTQTGEFLCPENGPSARPDTVHYRESRFRRLIEPSNQWRNRRFRSLLPHAGERFSSGSPSLPNPEQLVHDVLNSHRLPECNGKHIVTAEDNAGETSEEGRDEKGSGAANFECNICFDMAAEPVVTPCGHLFCWSCLYQWLHVHSDHKECPVCKGDVTDSNITPIYGRGSLQPHAKKKNEEDGESTLKIPPRPSGNRFESFRQQLRLVPRRLDEGIATSWRRFLEQHMRSGYGYETLAELSFQEIFDNVRRNAEVSFQEILDNVGQGALNSLRQRRLPREANSESVSITGEARLPENNMPSPMRNYVHYIFGDGVDLWHDIGSDRMAAAVMTTSIGSTDEQLASSSHGFDASTSSLDPPNREPPASGIHVEVAFAADQVPTSSTIAVIQGDVAADALAEPNSVGSSRSARRRGRSSIPGSFDVDGGTIGSRKRRLN</sequence>
<accession>A0A426ZWR6</accession>
<evidence type="ECO:0000256" key="11">
    <source>
        <dbReference type="RuleBase" id="RU369090"/>
    </source>
</evidence>
<keyword evidence="11" id="KW-0256">Endoplasmic reticulum</keyword>
<evidence type="ECO:0000256" key="10">
    <source>
        <dbReference type="PROSITE-ProRule" id="PRU00175"/>
    </source>
</evidence>
<keyword evidence="9" id="KW-0472">Membrane</keyword>
<reference evidence="14 15" key="1">
    <citation type="journal article" date="2014" name="Agronomy (Basel)">
        <title>A Draft Genome Sequence for Ensete ventricosum, the Drought-Tolerant Tree Against Hunger.</title>
        <authorList>
            <person name="Harrison J."/>
            <person name="Moore K.A."/>
            <person name="Paszkiewicz K."/>
            <person name="Jones T."/>
            <person name="Grant M."/>
            <person name="Ambacheew D."/>
            <person name="Muzemil S."/>
            <person name="Studholme D.J."/>
        </authorList>
    </citation>
    <scope>NUCLEOTIDE SEQUENCE [LARGE SCALE GENOMIC DNA]</scope>
</reference>
<dbReference type="GO" id="GO:0008270">
    <property type="term" value="F:zinc ion binding"/>
    <property type="evidence" value="ECO:0007669"/>
    <property type="project" value="UniProtKB-KW"/>
</dbReference>
<dbReference type="EC" id="2.3.2.27" evidence="11"/>
<dbReference type="UniPathway" id="UPA00143"/>
<keyword evidence="5 11" id="KW-0479">Metal-binding</keyword>
<dbReference type="InterPro" id="IPR017907">
    <property type="entry name" value="Znf_RING_CS"/>
</dbReference>
<evidence type="ECO:0000256" key="12">
    <source>
        <dbReference type="SAM" id="MobiDB-lite"/>
    </source>
</evidence>
<comment type="catalytic activity">
    <reaction evidence="1 11">
        <text>S-ubiquitinyl-[E2 ubiquitin-conjugating enzyme]-L-cysteine + [acceptor protein]-L-lysine = [E2 ubiquitin-conjugating enzyme]-L-cysteine + N(6)-ubiquitinyl-[acceptor protein]-L-lysine.</text>
        <dbReference type="EC" id="2.3.2.27"/>
    </reaction>
</comment>
<comment type="subcellular location">
    <subcellularLocation>
        <location evidence="2">Endomembrane system</location>
    </subcellularLocation>
    <subcellularLocation>
        <location evidence="11">Endoplasmic reticulum membrane</location>
        <topology evidence="11">Single-pass type IV membrane protein</topology>
    </subcellularLocation>
</comment>
<dbReference type="InterPro" id="IPR018957">
    <property type="entry name" value="Znf_C3HC4_RING-type"/>
</dbReference>
<feature type="compositionally biased region" description="Polar residues" evidence="12">
    <location>
        <begin position="548"/>
        <end position="566"/>
    </location>
</feature>
<dbReference type="EMBL" id="AMZH03004715">
    <property type="protein sequence ID" value="RRT68380.1"/>
    <property type="molecule type" value="Genomic_DNA"/>
</dbReference>
<dbReference type="GO" id="GO:0006511">
    <property type="term" value="P:ubiquitin-dependent protein catabolic process"/>
    <property type="evidence" value="ECO:0007669"/>
    <property type="project" value="UniProtKB-UniRule"/>
</dbReference>
<feature type="region of interest" description="Disordered" evidence="12">
    <location>
        <begin position="548"/>
        <end position="575"/>
    </location>
</feature>
<evidence type="ECO:0000256" key="1">
    <source>
        <dbReference type="ARBA" id="ARBA00000900"/>
    </source>
</evidence>
<evidence type="ECO:0000259" key="13">
    <source>
        <dbReference type="PROSITE" id="PS50089"/>
    </source>
</evidence>
<evidence type="ECO:0000256" key="9">
    <source>
        <dbReference type="ARBA" id="ARBA00023136"/>
    </source>
</evidence>
<proteinExistence type="predicted"/>
<gene>
    <name evidence="14" type="ORF">B296_00008704</name>
</gene>
<evidence type="ECO:0000256" key="3">
    <source>
        <dbReference type="ARBA" id="ARBA00004906"/>
    </source>
</evidence>
<feature type="region of interest" description="Disordered" evidence="12">
    <location>
        <begin position="607"/>
        <end position="645"/>
    </location>
</feature>
<dbReference type="SMART" id="SM00184">
    <property type="entry name" value="RING"/>
    <property type="match status" value="1"/>
</dbReference>
<dbReference type="Gene3D" id="3.30.40.10">
    <property type="entry name" value="Zinc/RING finger domain, C3HC4 (zinc finger)"/>
    <property type="match status" value="1"/>
</dbReference>
<feature type="region of interest" description="Disordered" evidence="12">
    <location>
        <begin position="373"/>
        <end position="406"/>
    </location>
</feature>
<evidence type="ECO:0000256" key="2">
    <source>
        <dbReference type="ARBA" id="ARBA00004308"/>
    </source>
</evidence>
<name>A0A426ZWR6_ENSVE</name>
<dbReference type="Pfam" id="PF00097">
    <property type="entry name" value="zf-C3HC4"/>
    <property type="match status" value="1"/>
</dbReference>
<dbReference type="InterPro" id="IPR045103">
    <property type="entry name" value="RNF5/RNF185-like"/>
</dbReference>
<evidence type="ECO:0000256" key="7">
    <source>
        <dbReference type="ARBA" id="ARBA00022786"/>
    </source>
</evidence>
<dbReference type="CDD" id="cd16534">
    <property type="entry name" value="RING-HC_RNF5-like"/>
    <property type="match status" value="1"/>
</dbReference>
<evidence type="ECO:0000313" key="14">
    <source>
        <dbReference type="EMBL" id="RRT68380.1"/>
    </source>
</evidence>
<keyword evidence="6 10" id="KW-0863">Zinc-finger</keyword>
<evidence type="ECO:0000256" key="4">
    <source>
        <dbReference type="ARBA" id="ARBA00022679"/>
    </source>
</evidence>
<keyword evidence="7 11" id="KW-0833">Ubl conjugation pathway</keyword>
<dbReference type="PROSITE" id="PS00518">
    <property type="entry name" value="ZF_RING_1"/>
    <property type="match status" value="1"/>
</dbReference>
<protein>
    <recommendedName>
        <fullName evidence="11">E3 ubiquitin-protein ligase RMA</fullName>
        <ecNumber evidence="11">2.3.2.27</ecNumber>
    </recommendedName>
    <alternativeName>
        <fullName evidence="11">Protein RING membrane-anchor</fullName>
    </alternativeName>
    <alternativeName>
        <fullName evidence="11">RING-type E3 ubiquitin transferase RMA</fullName>
    </alternativeName>
</protein>
<keyword evidence="8 11" id="KW-0862">Zinc</keyword>
<dbReference type="PROSITE" id="PS50089">
    <property type="entry name" value="ZF_RING_2"/>
    <property type="match status" value="1"/>
</dbReference>
<dbReference type="GO" id="GO:0005789">
    <property type="term" value="C:endoplasmic reticulum membrane"/>
    <property type="evidence" value="ECO:0007669"/>
    <property type="project" value="UniProtKB-SubCell"/>
</dbReference>
<dbReference type="Proteomes" id="UP000287651">
    <property type="component" value="Unassembled WGS sequence"/>
</dbReference>
<comment type="caution">
    <text evidence="14">The sequence shown here is derived from an EMBL/GenBank/DDBJ whole genome shotgun (WGS) entry which is preliminary data.</text>
</comment>
<comment type="domain">
    <text evidence="11">The RING-type zinc finger domain is responsible for E3 ligase activity.</text>
</comment>
<dbReference type="GO" id="GO:0016567">
    <property type="term" value="P:protein ubiquitination"/>
    <property type="evidence" value="ECO:0007669"/>
    <property type="project" value="UniProtKB-UniPathway"/>
</dbReference>
<comment type="function">
    <text evidence="11">E3 ubiquitin-protein ligase.</text>
</comment>
<dbReference type="FunFam" id="3.30.40.10:FF:000365">
    <property type="entry name" value="Zinc finger family protein"/>
    <property type="match status" value="1"/>
</dbReference>
<keyword evidence="4 11" id="KW-0808">Transferase</keyword>
<dbReference type="AlphaFoldDB" id="A0A426ZWR6"/>
<organism evidence="14 15">
    <name type="scientific">Ensete ventricosum</name>
    <name type="common">Abyssinian banana</name>
    <name type="synonym">Musa ensete</name>
    <dbReference type="NCBI Taxonomy" id="4639"/>
    <lineage>
        <taxon>Eukaryota</taxon>
        <taxon>Viridiplantae</taxon>
        <taxon>Streptophyta</taxon>
        <taxon>Embryophyta</taxon>
        <taxon>Tracheophyta</taxon>
        <taxon>Spermatophyta</taxon>
        <taxon>Magnoliopsida</taxon>
        <taxon>Liliopsida</taxon>
        <taxon>Zingiberales</taxon>
        <taxon>Musaceae</taxon>
        <taxon>Ensete</taxon>
    </lineage>
</organism>
<dbReference type="PANTHER" id="PTHR12313">
    <property type="entry name" value="E3 UBIQUITIN-PROTEIN LIGASE RNF5-RELATED"/>
    <property type="match status" value="1"/>
</dbReference>
<evidence type="ECO:0000313" key="15">
    <source>
        <dbReference type="Proteomes" id="UP000287651"/>
    </source>
</evidence>
<feature type="domain" description="RING-type" evidence="13">
    <location>
        <begin position="322"/>
        <end position="363"/>
    </location>
</feature>
<evidence type="ECO:0000256" key="6">
    <source>
        <dbReference type="ARBA" id="ARBA00022771"/>
    </source>
</evidence>